<dbReference type="GO" id="GO:0045040">
    <property type="term" value="P:protein insertion into mitochondrial outer membrane"/>
    <property type="evidence" value="ECO:0007669"/>
    <property type="project" value="UniProtKB-UniRule"/>
</dbReference>
<dbReference type="OrthoDB" id="2103793at2759"/>
<dbReference type="Pfam" id="PF12519">
    <property type="entry name" value="MDM10"/>
    <property type="match status" value="1"/>
</dbReference>
<keyword evidence="5 6" id="KW-0472">Membrane</keyword>
<dbReference type="EMBL" id="LN890560">
    <property type="protein sequence ID" value="CUS20754.1"/>
    <property type="molecule type" value="Genomic_DNA"/>
</dbReference>
<evidence type="ECO:0000256" key="5">
    <source>
        <dbReference type="ARBA" id="ARBA00023136"/>
    </source>
</evidence>
<sequence length="457" mass="50847">MIDYMEHVLRSFEQCTGWDRDNSYENVTATSENLLNFRVPSGVKFQVSNKSTPNTFTTFELSNNKVINGSLAYLYTNCQGLENYVSTSRDILLQEASETYRQIRPLYPGHSLRNPGKAKGFEPSSLWYGRMYYPTSTLEAMLVSRSSAQTQFVAKCISSLANASVLTLYWQKDSGQNCQEWIASTNEGLLGYRILHNFVGSQSKLNTSLYNDSSLSVGGELWFGVLNTTPACSTTLRYCTHSANTGKPLTLTLSWNPLFGHVSSTYSVKTSSGATFSSKYDFNLYSIESNLSFGCDLWRRGNIKQSSPHGVKPPSGSNTNFPVSSKEENQRQPGSKEDSPMFYHLMAGSTSSQKLIEDLNVTFASSLQKLTKEKSTIQRFENSLIDANFASVWKFSTSLRHKNLRILWEGKYKGFLISAGAEFTGAPLELPSNLAGESKTPALLRPGKLGIQLQYST</sequence>
<evidence type="ECO:0000256" key="6">
    <source>
        <dbReference type="HAMAP-Rule" id="MF_03102"/>
    </source>
</evidence>
<dbReference type="GO" id="GO:0001401">
    <property type="term" value="C:SAM complex"/>
    <property type="evidence" value="ECO:0007669"/>
    <property type="project" value="TreeGrafter"/>
</dbReference>
<gene>
    <name evidence="6" type="primary">MDM10</name>
    <name evidence="8" type="ORF">LAQU0_S01e13916g</name>
</gene>
<comment type="subcellular location">
    <subcellularLocation>
        <location evidence="6">Mitochondrion outer membrane</location>
        <topology evidence="6">Multi-pass membrane protein</topology>
    </subcellularLocation>
    <text evidence="6">The ERMES/MDM complex localizes to a few discrete foci (around 10 per single cell), that represent mitochondria-endoplasmic reticulum junctions. These foci are often found next to mtDNA nucleoids.</text>
</comment>
<evidence type="ECO:0000256" key="1">
    <source>
        <dbReference type="ARBA" id="ARBA00022452"/>
    </source>
</evidence>
<feature type="compositionally biased region" description="Basic and acidic residues" evidence="7">
    <location>
        <begin position="325"/>
        <end position="339"/>
    </location>
</feature>
<dbReference type="HAMAP" id="MF_03102">
    <property type="entry name" value="Mdm10"/>
    <property type="match status" value="1"/>
</dbReference>
<comment type="subunit">
    <text evidence="6">Component of the ER-mitochondria encounter structure (ERMES) or MDM complex, composed of MMM1, MDM10, MDM12 and MDM34. Associates with the mitochondrial outer membrane sorting assembly machinery SAM(core) complex.</text>
</comment>
<keyword evidence="4 6" id="KW-0496">Mitochondrion</keyword>
<dbReference type="GO" id="GO:0070096">
    <property type="term" value="P:mitochondrial outer membrane translocase complex assembly"/>
    <property type="evidence" value="ECO:0007669"/>
    <property type="project" value="UniProtKB-UniRule"/>
</dbReference>
<dbReference type="GO" id="GO:0032865">
    <property type="term" value="C:ERMES complex"/>
    <property type="evidence" value="ECO:0007669"/>
    <property type="project" value="UniProtKB-UniRule"/>
</dbReference>
<reference evidence="9" key="1">
    <citation type="submission" date="2015-10" db="EMBL/GenBank/DDBJ databases">
        <authorList>
            <person name="Devillers H."/>
        </authorList>
    </citation>
    <scope>NUCLEOTIDE SEQUENCE [LARGE SCALE GENOMIC DNA]</scope>
</reference>
<evidence type="ECO:0000256" key="3">
    <source>
        <dbReference type="ARBA" id="ARBA00022787"/>
    </source>
</evidence>
<keyword evidence="3 6" id="KW-1000">Mitochondrion outer membrane</keyword>
<dbReference type="PANTHER" id="PTHR28035:SF1">
    <property type="entry name" value="MITOCHONDRIAL DISTRIBUTION AND MORPHOLOGY PROTEIN 10"/>
    <property type="match status" value="1"/>
</dbReference>
<keyword evidence="2 6" id="KW-0812">Transmembrane</keyword>
<name>A0A0P1KMV5_9SACH</name>
<protein>
    <recommendedName>
        <fullName evidence="6">Mitochondrial distribution and morphology protein 10</fullName>
    </recommendedName>
    <alternativeName>
        <fullName evidence="6">Mitochondrial inheritance component MDM10</fullName>
    </alternativeName>
</protein>
<comment type="domain">
    <text evidence="6">Lacks alpha-helical transmembrane segments, suggesting that it resides in the membrane via beta-sheet conformations similar to those predicted for other outer membrane proteins and porin.</text>
</comment>
<accession>A0A0P1KMV5</accession>
<proteinExistence type="inferred from homology"/>
<dbReference type="GO" id="GO:0051654">
    <property type="term" value="P:establishment of mitochondrion localization"/>
    <property type="evidence" value="ECO:0007669"/>
    <property type="project" value="TreeGrafter"/>
</dbReference>
<organism evidence="8 9">
    <name type="scientific">Lachancea quebecensis</name>
    <dbReference type="NCBI Taxonomy" id="1654605"/>
    <lineage>
        <taxon>Eukaryota</taxon>
        <taxon>Fungi</taxon>
        <taxon>Dikarya</taxon>
        <taxon>Ascomycota</taxon>
        <taxon>Saccharomycotina</taxon>
        <taxon>Saccharomycetes</taxon>
        <taxon>Saccharomycetales</taxon>
        <taxon>Saccharomycetaceae</taxon>
        <taxon>Lachancea</taxon>
    </lineage>
</organism>
<dbReference type="GO" id="GO:1990456">
    <property type="term" value="P:mitochondrion-endoplasmic reticulum membrane tethering"/>
    <property type="evidence" value="ECO:0007669"/>
    <property type="project" value="UniProtKB-UniRule"/>
</dbReference>
<dbReference type="GO" id="GO:0015914">
    <property type="term" value="P:phospholipid transport"/>
    <property type="evidence" value="ECO:0007669"/>
    <property type="project" value="TreeGrafter"/>
</dbReference>
<dbReference type="Proteomes" id="UP000236544">
    <property type="component" value="Unassembled WGS sequence"/>
</dbReference>
<feature type="region of interest" description="Disordered" evidence="7">
    <location>
        <begin position="305"/>
        <end position="340"/>
    </location>
</feature>
<evidence type="ECO:0000313" key="9">
    <source>
        <dbReference type="Proteomes" id="UP000236544"/>
    </source>
</evidence>
<evidence type="ECO:0000313" key="8">
    <source>
        <dbReference type="EMBL" id="CUS20754.1"/>
    </source>
</evidence>
<keyword evidence="9" id="KW-1185">Reference proteome</keyword>
<dbReference type="InterPro" id="IPR027539">
    <property type="entry name" value="Mdm10"/>
</dbReference>
<dbReference type="AlphaFoldDB" id="A0A0P1KMV5"/>
<evidence type="ECO:0000256" key="7">
    <source>
        <dbReference type="SAM" id="MobiDB-lite"/>
    </source>
</evidence>
<comment type="similarity">
    <text evidence="6">Belongs to the MDM10 family.</text>
</comment>
<keyword evidence="1 6" id="KW-1134">Transmembrane beta strand</keyword>
<dbReference type="PANTHER" id="PTHR28035">
    <property type="entry name" value="MITOCHONDRIAL DISTRIBUTION AND MORPHOLOGY PROTEIN 10"/>
    <property type="match status" value="1"/>
</dbReference>
<comment type="function">
    <text evidence="6">Component of the ERMES/MDM complex, which serves as a molecular tether to connect the endoplasmic reticulum and mitochondria. Components of this complex are involved in the control of mitochondrial shape and protein biogenesis and may function in phospholipid exchange. MDM10 is involved in the late assembly steps of the general translocase of the mitochondrial outer membrane (TOM complex). Functions in the TOM40-specific route of the assembly of outer membrane beta-barrel proteins, including the association of TOM40 with the receptor TOM22 and small TOM proteins. Can associate with the SAM(core) complex as well as the MDM12-MMM1 complex, both involved in late steps of the major beta-barrel assembly pathway, that is responsible for biogenesis of all outer membrane beta-barrel proteins. May act as a switch that shuttles between both complexes and channels precursor proteins into the TOM40-specific pathway. Plays a role in mitochondrial morphology and in the inheritance of mitochondria.</text>
</comment>
<evidence type="ECO:0000256" key="4">
    <source>
        <dbReference type="ARBA" id="ARBA00023128"/>
    </source>
</evidence>
<evidence type="ECO:0000256" key="2">
    <source>
        <dbReference type="ARBA" id="ARBA00022692"/>
    </source>
</evidence>